<organism evidence="4 5">
    <name type="scientific">Hyalangium minutum</name>
    <dbReference type="NCBI Taxonomy" id="394096"/>
    <lineage>
        <taxon>Bacteria</taxon>
        <taxon>Pseudomonadati</taxon>
        <taxon>Myxococcota</taxon>
        <taxon>Myxococcia</taxon>
        <taxon>Myxococcales</taxon>
        <taxon>Cystobacterineae</taxon>
        <taxon>Archangiaceae</taxon>
        <taxon>Hyalangium</taxon>
    </lineage>
</organism>
<evidence type="ECO:0000256" key="2">
    <source>
        <dbReference type="SAM" id="MobiDB-lite"/>
    </source>
</evidence>
<keyword evidence="5" id="KW-1185">Reference proteome</keyword>
<dbReference type="CDD" id="cd07817">
    <property type="entry name" value="SRPBCC_8"/>
    <property type="match status" value="1"/>
</dbReference>
<dbReference type="STRING" id="394096.DB31_6343"/>
<dbReference type="Proteomes" id="UP000028725">
    <property type="component" value="Unassembled WGS sequence"/>
</dbReference>
<evidence type="ECO:0000313" key="4">
    <source>
        <dbReference type="EMBL" id="KFE69368.1"/>
    </source>
</evidence>
<dbReference type="SUPFAM" id="SSF55961">
    <property type="entry name" value="Bet v1-like"/>
    <property type="match status" value="1"/>
</dbReference>
<protein>
    <recommendedName>
        <fullName evidence="3">BON domain-containing protein</fullName>
    </recommendedName>
</protein>
<dbReference type="InterPro" id="IPR007055">
    <property type="entry name" value="BON_dom"/>
</dbReference>
<feature type="domain" description="BON" evidence="3">
    <location>
        <begin position="59"/>
        <end position="125"/>
    </location>
</feature>
<comment type="similarity">
    <text evidence="1">Belongs to the ribosome association toxin RatA family.</text>
</comment>
<evidence type="ECO:0000259" key="3">
    <source>
        <dbReference type="PROSITE" id="PS50914"/>
    </source>
</evidence>
<accession>A0A085WNV5</accession>
<dbReference type="Pfam" id="PF04972">
    <property type="entry name" value="BON"/>
    <property type="match status" value="1"/>
</dbReference>
<name>A0A085WNV5_9BACT</name>
<dbReference type="InterPro" id="IPR023393">
    <property type="entry name" value="START-like_dom_sf"/>
</dbReference>
<gene>
    <name evidence="4" type="ORF">DB31_6343</name>
</gene>
<feature type="region of interest" description="Disordered" evidence="2">
    <location>
        <begin position="120"/>
        <end position="139"/>
    </location>
</feature>
<sequence length="380" mass="42358">MYWADPRSGRARRAHVREKAWHLMLSVGDALEVVGRDMAHRARGLAFKLRSRFHEEDVDDVTLEARVRSALGRVCSHPGSIQVSCRQGRVELKGLVLASEVKQVLAQVRHVRGVQEIDDDLEPHPEAGNHPKLQGGIERPGVRPELMQRSWSPSARFLVGLGSLGLLAYGLSSRGVVRWGLGGVSLLLGVRSVTNVELRRLTGVGVGPQALTLHKDITVSAPVNEVFAFWQAMHNFPRFMRHVEEVRLHKEGRSSWKVRGPAGILFEWDAVTTRIEPGKLLEWKSVEGAMVENAGCIRFEDVGNGRTRLDIRLSYNPPAGAIGHAFARLLGADPKRQMDDDLLRFKSLMELGKTTGHETVRRDELVPGRGVENWVYSERG</sequence>
<dbReference type="AlphaFoldDB" id="A0A085WNV5"/>
<dbReference type="InterPro" id="IPR005031">
    <property type="entry name" value="COQ10_START"/>
</dbReference>
<dbReference type="PATRIC" id="fig|394096.3.peg.2442"/>
<dbReference type="PANTHER" id="PTHR33824:SF7">
    <property type="entry name" value="POLYKETIDE CYCLASE_DEHYDRASE AND LIPID TRANSPORT SUPERFAMILY PROTEIN"/>
    <property type="match status" value="1"/>
</dbReference>
<evidence type="ECO:0000313" key="5">
    <source>
        <dbReference type="Proteomes" id="UP000028725"/>
    </source>
</evidence>
<evidence type="ECO:0000256" key="1">
    <source>
        <dbReference type="ARBA" id="ARBA00008918"/>
    </source>
</evidence>
<dbReference type="InterPro" id="IPR047137">
    <property type="entry name" value="ORF3"/>
</dbReference>
<proteinExistence type="inferred from homology"/>
<reference evidence="4 5" key="1">
    <citation type="submission" date="2014-04" db="EMBL/GenBank/DDBJ databases">
        <title>Genome assembly of Hyalangium minutum DSM 14724.</title>
        <authorList>
            <person name="Sharma G."/>
            <person name="Subramanian S."/>
        </authorList>
    </citation>
    <scope>NUCLEOTIDE SEQUENCE [LARGE SCALE GENOMIC DNA]</scope>
    <source>
        <strain evidence="4 5">DSM 14724</strain>
    </source>
</reference>
<dbReference type="PROSITE" id="PS50914">
    <property type="entry name" value="BON"/>
    <property type="match status" value="1"/>
</dbReference>
<dbReference type="Gene3D" id="3.30.530.20">
    <property type="match status" value="1"/>
</dbReference>
<dbReference type="PANTHER" id="PTHR33824">
    <property type="entry name" value="POLYKETIDE CYCLASE/DEHYDRASE AND LIPID TRANSPORT SUPERFAMILY PROTEIN"/>
    <property type="match status" value="1"/>
</dbReference>
<comment type="caution">
    <text evidence="4">The sequence shown here is derived from an EMBL/GenBank/DDBJ whole genome shotgun (WGS) entry which is preliminary data.</text>
</comment>
<dbReference type="Pfam" id="PF03364">
    <property type="entry name" value="Polyketide_cyc"/>
    <property type="match status" value="1"/>
</dbReference>
<dbReference type="EMBL" id="JMCB01000004">
    <property type="protein sequence ID" value="KFE69368.1"/>
    <property type="molecule type" value="Genomic_DNA"/>
</dbReference>